<dbReference type="GO" id="GO:0005524">
    <property type="term" value="F:ATP binding"/>
    <property type="evidence" value="ECO:0007669"/>
    <property type="project" value="InterPro"/>
</dbReference>
<reference evidence="2" key="1">
    <citation type="journal article" date="2023" name="Nat. Commun.">
        <title>Diploid and tetraploid genomes of Acorus and the evolution of monocots.</title>
        <authorList>
            <person name="Ma L."/>
            <person name="Liu K.W."/>
            <person name="Li Z."/>
            <person name="Hsiao Y.Y."/>
            <person name="Qi Y."/>
            <person name="Fu T."/>
            <person name="Tang G.D."/>
            <person name="Zhang D."/>
            <person name="Sun W.H."/>
            <person name="Liu D.K."/>
            <person name="Li Y."/>
            <person name="Chen G.Z."/>
            <person name="Liu X.D."/>
            <person name="Liao X.Y."/>
            <person name="Jiang Y.T."/>
            <person name="Yu X."/>
            <person name="Hao Y."/>
            <person name="Huang J."/>
            <person name="Zhao X.W."/>
            <person name="Ke S."/>
            <person name="Chen Y.Y."/>
            <person name="Wu W.L."/>
            <person name="Hsu J.L."/>
            <person name="Lin Y.F."/>
            <person name="Huang M.D."/>
            <person name="Li C.Y."/>
            <person name="Huang L."/>
            <person name="Wang Z.W."/>
            <person name="Zhao X."/>
            <person name="Zhong W.Y."/>
            <person name="Peng D.H."/>
            <person name="Ahmad S."/>
            <person name="Lan S."/>
            <person name="Zhang J.S."/>
            <person name="Tsai W.C."/>
            <person name="Van de Peer Y."/>
            <person name="Liu Z.J."/>
        </authorList>
    </citation>
    <scope>NUCLEOTIDE SEQUENCE</scope>
    <source>
        <strain evidence="2">CP</strain>
    </source>
</reference>
<sequence length="106" mass="12220">MAQSTLTGRAMVVGDYIFGLQIGSGSFTVVWHTRHGVRETEFTVKEIVTEKLGKKLQNSLLSEIYILMKINQPNIIRLYDMIEVLVEQMNQQKKAPKRRERGVVRE</sequence>
<dbReference type="Gene3D" id="3.30.200.20">
    <property type="entry name" value="Phosphorylase Kinase, domain 1"/>
    <property type="match status" value="1"/>
</dbReference>
<evidence type="ECO:0000313" key="2">
    <source>
        <dbReference type="EMBL" id="KAK1296614.1"/>
    </source>
</evidence>
<protein>
    <recommendedName>
        <fullName evidence="1">Protein kinase domain-containing protein</fullName>
    </recommendedName>
</protein>
<dbReference type="Pfam" id="PF00069">
    <property type="entry name" value="Pkinase"/>
    <property type="match status" value="1"/>
</dbReference>
<dbReference type="Proteomes" id="UP001180020">
    <property type="component" value="Unassembled WGS sequence"/>
</dbReference>
<evidence type="ECO:0000313" key="3">
    <source>
        <dbReference type="Proteomes" id="UP001180020"/>
    </source>
</evidence>
<reference evidence="2" key="2">
    <citation type="submission" date="2023-06" db="EMBL/GenBank/DDBJ databases">
        <authorList>
            <person name="Ma L."/>
            <person name="Liu K.-W."/>
            <person name="Li Z."/>
            <person name="Hsiao Y.-Y."/>
            <person name="Qi Y."/>
            <person name="Fu T."/>
            <person name="Tang G."/>
            <person name="Zhang D."/>
            <person name="Sun W.-H."/>
            <person name="Liu D.-K."/>
            <person name="Li Y."/>
            <person name="Chen G.-Z."/>
            <person name="Liu X.-D."/>
            <person name="Liao X.-Y."/>
            <person name="Jiang Y.-T."/>
            <person name="Yu X."/>
            <person name="Hao Y."/>
            <person name="Huang J."/>
            <person name="Zhao X.-W."/>
            <person name="Ke S."/>
            <person name="Chen Y.-Y."/>
            <person name="Wu W.-L."/>
            <person name="Hsu J.-L."/>
            <person name="Lin Y.-F."/>
            <person name="Huang M.-D."/>
            <person name="Li C.-Y."/>
            <person name="Huang L."/>
            <person name="Wang Z.-W."/>
            <person name="Zhao X."/>
            <person name="Zhong W.-Y."/>
            <person name="Peng D.-H."/>
            <person name="Ahmad S."/>
            <person name="Lan S."/>
            <person name="Zhang J.-S."/>
            <person name="Tsai W.-C."/>
            <person name="Van De Peer Y."/>
            <person name="Liu Z.-J."/>
        </authorList>
    </citation>
    <scope>NUCLEOTIDE SEQUENCE</scope>
    <source>
        <strain evidence="2">CP</strain>
        <tissue evidence="2">Leaves</tissue>
    </source>
</reference>
<feature type="domain" description="Protein kinase" evidence="1">
    <location>
        <begin position="16"/>
        <end position="106"/>
    </location>
</feature>
<gene>
    <name evidence="2" type="ORF">QJS10_CPB15g01446</name>
</gene>
<dbReference type="PANTHER" id="PTHR24348">
    <property type="entry name" value="SERINE/THREONINE-PROTEIN KINASE UNC-51-RELATED"/>
    <property type="match status" value="1"/>
</dbReference>
<comment type="caution">
    <text evidence="2">The sequence shown here is derived from an EMBL/GenBank/DDBJ whole genome shotgun (WGS) entry which is preliminary data.</text>
</comment>
<evidence type="ECO:0000259" key="1">
    <source>
        <dbReference type="PROSITE" id="PS50011"/>
    </source>
</evidence>
<dbReference type="InterPro" id="IPR045269">
    <property type="entry name" value="Atg1-like"/>
</dbReference>
<dbReference type="GO" id="GO:0004674">
    <property type="term" value="F:protein serine/threonine kinase activity"/>
    <property type="evidence" value="ECO:0007669"/>
    <property type="project" value="InterPro"/>
</dbReference>
<dbReference type="PANTHER" id="PTHR24348:SF68">
    <property type="entry name" value="SERINE_THREONINE-PROTEIN KINASE ATG1C"/>
    <property type="match status" value="1"/>
</dbReference>
<dbReference type="EMBL" id="JAUJYO010000015">
    <property type="protein sequence ID" value="KAK1296614.1"/>
    <property type="molecule type" value="Genomic_DNA"/>
</dbReference>
<dbReference type="PROSITE" id="PS50011">
    <property type="entry name" value="PROTEIN_KINASE_DOM"/>
    <property type="match status" value="1"/>
</dbReference>
<dbReference type="AlphaFoldDB" id="A0AAV9D777"/>
<dbReference type="GO" id="GO:0005737">
    <property type="term" value="C:cytoplasm"/>
    <property type="evidence" value="ECO:0007669"/>
    <property type="project" value="TreeGrafter"/>
</dbReference>
<dbReference type="InterPro" id="IPR011009">
    <property type="entry name" value="Kinase-like_dom_sf"/>
</dbReference>
<proteinExistence type="predicted"/>
<dbReference type="SUPFAM" id="SSF56112">
    <property type="entry name" value="Protein kinase-like (PK-like)"/>
    <property type="match status" value="1"/>
</dbReference>
<accession>A0AAV9D777</accession>
<keyword evidence="3" id="KW-1185">Reference proteome</keyword>
<dbReference type="InterPro" id="IPR000719">
    <property type="entry name" value="Prot_kinase_dom"/>
</dbReference>
<name>A0AAV9D777_ACOCL</name>
<dbReference type="GO" id="GO:0010506">
    <property type="term" value="P:regulation of autophagy"/>
    <property type="evidence" value="ECO:0007669"/>
    <property type="project" value="InterPro"/>
</dbReference>
<organism evidence="2 3">
    <name type="scientific">Acorus calamus</name>
    <name type="common">Sweet flag</name>
    <dbReference type="NCBI Taxonomy" id="4465"/>
    <lineage>
        <taxon>Eukaryota</taxon>
        <taxon>Viridiplantae</taxon>
        <taxon>Streptophyta</taxon>
        <taxon>Embryophyta</taxon>
        <taxon>Tracheophyta</taxon>
        <taxon>Spermatophyta</taxon>
        <taxon>Magnoliopsida</taxon>
        <taxon>Liliopsida</taxon>
        <taxon>Acoraceae</taxon>
        <taxon>Acorus</taxon>
    </lineage>
</organism>